<dbReference type="Proteomes" id="UP000265566">
    <property type="component" value="Chromosome 3"/>
</dbReference>
<keyword evidence="1" id="KW-1133">Transmembrane helix</keyword>
<comment type="caution">
    <text evidence="2">The sequence shown here is derived from an EMBL/GenBank/DDBJ whole genome shotgun (WGS) entry which is preliminary data.</text>
</comment>
<dbReference type="EMBL" id="PSQE01000003">
    <property type="protein sequence ID" value="RHN65523.1"/>
    <property type="molecule type" value="Genomic_DNA"/>
</dbReference>
<feature type="transmembrane region" description="Helical" evidence="1">
    <location>
        <begin position="87"/>
        <end position="104"/>
    </location>
</feature>
<dbReference type="Gramene" id="rna13370">
    <property type="protein sequence ID" value="RHN65523.1"/>
    <property type="gene ID" value="gene13370"/>
</dbReference>
<evidence type="ECO:0000256" key="1">
    <source>
        <dbReference type="SAM" id="Phobius"/>
    </source>
</evidence>
<keyword evidence="1" id="KW-0472">Membrane</keyword>
<dbReference type="AlphaFoldDB" id="A0A396ILJ8"/>
<feature type="transmembrane region" description="Helical" evidence="1">
    <location>
        <begin position="6"/>
        <end position="32"/>
    </location>
</feature>
<organism evidence="2">
    <name type="scientific">Medicago truncatula</name>
    <name type="common">Barrel medic</name>
    <name type="synonym">Medicago tribuloides</name>
    <dbReference type="NCBI Taxonomy" id="3880"/>
    <lineage>
        <taxon>Eukaryota</taxon>
        <taxon>Viridiplantae</taxon>
        <taxon>Streptophyta</taxon>
        <taxon>Embryophyta</taxon>
        <taxon>Tracheophyta</taxon>
        <taxon>Spermatophyta</taxon>
        <taxon>Magnoliopsida</taxon>
        <taxon>eudicotyledons</taxon>
        <taxon>Gunneridae</taxon>
        <taxon>Pentapetalae</taxon>
        <taxon>rosids</taxon>
        <taxon>fabids</taxon>
        <taxon>Fabales</taxon>
        <taxon>Fabaceae</taxon>
        <taxon>Papilionoideae</taxon>
        <taxon>50 kb inversion clade</taxon>
        <taxon>NPAAA clade</taxon>
        <taxon>Hologalegina</taxon>
        <taxon>IRL clade</taxon>
        <taxon>Trifolieae</taxon>
        <taxon>Medicago</taxon>
    </lineage>
</organism>
<protein>
    <recommendedName>
        <fullName evidence="3">Transmembrane protein</fullName>
    </recommendedName>
</protein>
<evidence type="ECO:0008006" key="3">
    <source>
        <dbReference type="Google" id="ProtNLM"/>
    </source>
</evidence>
<feature type="transmembrane region" description="Helical" evidence="1">
    <location>
        <begin position="53"/>
        <end position="75"/>
    </location>
</feature>
<gene>
    <name evidence="2" type="ORF">MtrunA17_Chr3g0080811</name>
</gene>
<evidence type="ECO:0000313" key="2">
    <source>
        <dbReference type="EMBL" id="RHN65523.1"/>
    </source>
</evidence>
<reference evidence="2" key="1">
    <citation type="journal article" date="2018" name="Nat. Plants">
        <title>Whole-genome landscape of Medicago truncatula symbiotic genes.</title>
        <authorList>
            <person name="Pecrix Y."/>
            <person name="Gamas P."/>
            <person name="Carrere S."/>
        </authorList>
    </citation>
    <scope>NUCLEOTIDE SEQUENCE</scope>
    <source>
        <tissue evidence="2">Leaves</tissue>
    </source>
</reference>
<accession>A0A396ILJ8</accession>
<keyword evidence="1" id="KW-0812">Transmembrane</keyword>
<sequence length="127" mass="15687">MVLRFLLLMMVLCCLVLRIGFGCCCWWWWWWCWGLRMKRRNGRRKRRRLHRRYCCFCVWVFSCLTFFRFCFLHFGSVVLFPRGSSETISISFILLIVSCIENDFRLVFVYKMRITFDWCLSSIFIKI</sequence>
<proteinExistence type="predicted"/>
<name>A0A396ILJ8_MEDTR</name>